<comment type="similarity">
    <text evidence="1 7">Belongs to the Arg-specific ADP-ribosyltransferase family.</text>
</comment>
<feature type="domain" description="EF-hand" evidence="10">
    <location>
        <begin position="593"/>
        <end position="628"/>
    </location>
</feature>
<evidence type="ECO:0000256" key="1">
    <source>
        <dbReference type="ARBA" id="ARBA00009558"/>
    </source>
</evidence>
<evidence type="ECO:0000259" key="10">
    <source>
        <dbReference type="PROSITE" id="PS50222"/>
    </source>
</evidence>
<evidence type="ECO:0000313" key="12">
    <source>
        <dbReference type="Proteomes" id="UP000037460"/>
    </source>
</evidence>
<keyword evidence="7" id="KW-0521">NADP</keyword>
<dbReference type="GO" id="GO:0016779">
    <property type="term" value="F:nucleotidyltransferase activity"/>
    <property type="evidence" value="ECO:0007669"/>
    <property type="project" value="UniProtKB-KW"/>
</dbReference>
<keyword evidence="5" id="KW-0106">Calcium</keyword>
<evidence type="ECO:0000313" key="11">
    <source>
        <dbReference type="EMBL" id="KOO21691.1"/>
    </source>
</evidence>
<dbReference type="CDD" id="cd00051">
    <property type="entry name" value="EFh"/>
    <property type="match status" value="1"/>
</dbReference>
<dbReference type="SMART" id="SM00054">
    <property type="entry name" value="EFh"/>
    <property type="match status" value="2"/>
</dbReference>
<evidence type="ECO:0000256" key="5">
    <source>
        <dbReference type="ARBA" id="ARBA00022837"/>
    </source>
</evidence>
<sequence>MDDSLVFRVNAAATCVQRFTRAMQARKIRKQLQAEMDEEIDGIMSSGISIGGRRVVPWSEESAKLAMREYGGKISDTGMTIWPKGTVERLLMERTKYMDAYKKEKVKAMRKARAQVVARDMVERTVATVMKSLTEAQAGKDETVESKWTVEEWLDSLQLTTFISNSLCEELRKKSNDPRFERGIISHLGQISSEDGHTIVAELLESCLPRIAGKVVEESKVIYQELFEEQKGDKEGKVGGKFFDDAGAGQGRTFVLNFGDRNDFFGGLEKLVGPMDPISVRARMTKEHTKGPDAKASFEVGNYGTVTTSTYEWWFVVEPTPQKMAHLGLKTWPQESKLLKDKKSRSQMRQPLHPDTFREKIEEINERLKPMNQYLTSDLFIAARLYTGPLFVKYNGVLRAATGQPFFISCRDKLCLGNMYSTTLHTINNAITTLSGLSPSCNVYRGVSGGMLPEKFLAPDAQDNFRGGVELGFMSTTTNREVAYFYARGSNGLVFEMFMGLVDKGADLSVFSQYPYEAEICFPPLTALEVRGIKVEGSTTVVEVDARVCMTQAKASEDDLDKIKMFREIDADESGELSLKEFKRLARQLIPDAADKTLEQIFRESDRDKTGSIDFEEYKQICVSKIMEEEEKMKVRQEKSANKRLEEALAQEREREKERVEKVLKKQEKRRREALLKEQRAAFDKEVDSRVSARVGPMRKSMAELAAEMLMGNLSDRLMLPSSRERRLMKLTKAIEGAALSEADVRQRVAETKTKQPRAPRSQSPKHPPRPGTSIGPMAAGYKFGWEPGSESQPYTPRAVDAPRPPTPRTFEPLTPRMDLAEFMPELMTRRHSPRRDITQDI</sequence>
<name>A0A0M0J518_9EUKA</name>
<dbReference type="PROSITE" id="PS00018">
    <property type="entry name" value="EF_HAND_1"/>
    <property type="match status" value="2"/>
</dbReference>
<keyword evidence="7" id="KW-0520">NAD</keyword>
<dbReference type="InterPro" id="IPR002048">
    <property type="entry name" value="EF_hand_dom"/>
</dbReference>
<dbReference type="EMBL" id="JWZX01003342">
    <property type="protein sequence ID" value="KOO21691.1"/>
    <property type="molecule type" value="Genomic_DNA"/>
</dbReference>
<evidence type="ECO:0000256" key="8">
    <source>
        <dbReference type="SAM" id="Coils"/>
    </source>
</evidence>
<evidence type="ECO:0000256" key="7">
    <source>
        <dbReference type="RuleBase" id="RU361228"/>
    </source>
</evidence>
<accession>A0A0M0J518</accession>
<dbReference type="Proteomes" id="UP000037460">
    <property type="component" value="Unassembled WGS sequence"/>
</dbReference>
<dbReference type="PROSITE" id="PS51996">
    <property type="entry name" value="TR_MART"/>
    <property type="match status" value="1"/>
</dbReference>
<comment type="caution">
    <text evidence="11">The sequence shown here is derived from an EMBL/GenBank/DDBJ whole genome shotgun (WGS) entry which is preliminary data.</text>
</comment>
<dbReference type="EC" id="2.4.2.31" evidence="7"/>
<dbReference type="PROSITE" id="PS50096">
    <property type="entry name" value="IQ"/>
    <property type="match status" value="1"/>
</dbReference>
<dbReference type="SUPFAM" id="SSF47473">
    <property type="entry name" value="EF-hand"/>
    <property type="match status" value="1"/>
</dbReference>
<dbReference type="OrthoDB" id="423533at2759"/>
<dbReference type="InterPro" id="IPR011992">
    <property type="entry name" value="EF-hand-dom_pair"/>
</dbReference>
<dbReference type="PROSITE" id="PS50222">
    <property type="entry name" value="EF_HAND_2"/>
    <property type="match status" value="2"/>
</dbReference>
<evidence type="ECO:0000256" key="2">
    <source>
        <dbReference type="ARBA" id="ARBA00022676"/>
    </source>
</evidence>
<evidence type="ECO:0000256" key="9">
    <source>
        <dbReference type="SAM" id="MobiDB-lite"/>
    </source>
</evidence>
<proteinExistence type="inferred from homology"/>
<dbReference type="Gene3D" id="3.90.176.10">
    <property type="entry name" value="Toxin ADP-ribosyltransferase, Chain A, domain 1"/>
    <property type="match status" value="1"/>
</dbReference>
<dbReference type="GO" id="GO:0005509">
    <property type="term" value="F:calcium ion binding"/>
    <property type="evidence" value="ECO:0007669"/>
    <property type="project" value="InterPro"/>
</dbReference>
<keyword evidence="3 7" id="KW-0808">Transferase</keyword>
<evidence type="ECO:0000256" key="4">
    <source>
        <dbReference type="ARBA" id="ARBA00022695"/>
    </source>
</evidence>
<dbReference type="AlphaFoldDB" id="A0A0M0J518"/>
<dbReference type="Gene3D" id="1.10.238.10">
    <property type="entry name" value="EF-hand"/>
    <property type="match status" value="1"/>
</dbReference>
<evidence type="ECO:0000256" key="6">
    <source>
        <dbReference type="ARBA" id="ARBA00047597"/>
    </source>
</evidence>
<keyword evidence="4" id="KW-0548">Nucleotidyltransferase</keyword>
<feature type="domain" description="EF-hand" evidence="10">
    <location>
        <begin position="557"/>
        <end position="592"/>
    </location>
</feature>
<keyword evidence="8" id="KW-0175">Coiled coil</keyword>
<dbReference type="InterPro" id="IPR018247">
    <property type="entry name" value="EF_Hand_1_Ca_BS"/>
</dbReference>
<dbReference type="SUPFAM" id="SSF56399">
    <property type="entry name" value="ADP-ribosylation"/>
    <property type="match status" value="1"/>
</dbReference>
<protein>
    <recommendedName>
        <fullName evidence="7">NAD(P)(+)--arginine ADP-ribosyltransferase</fullName>
        <ecNumber evidence="7">2.4.2.31</ecNumber>
    </recommendedName>
    <alternativeName>
        <fullName evidence="7">Mono(ADP-ribosyl)transferase</fullName>
    </alternativeName>
</protein>
<feature type="coiled-coil region" evidence="8">
    <location>
        <begin position="628"/>
        <end position="677"/>
    </location>
</feature>
<dbReference type="InterPro" id="IPR000768">
    <property type="entry name" value="ART"/>
</dbReference>
<feature type="region of interest" description="Disordered" evidence="9">
    <location>
        <begin position="745"/>
        <end position="842"/>
    </location>
</feature>
<keyword evidence="12" id="KW-1185">Reference proteome</keyword>
<feature type="compositionally biased region" description="Basic and acidic residues" evidence="9">
    <location>
        <begin position="745"/>
        <end position="754"/>
    </location>
</feature>
<reference evidence="12" key="1">
    <citation type="journal article" date="2015" name="PLoS Genet.">
        <title>Genome Sequence and Transcriptome Analyses of Chrysochromulina tobin: Metabolic Tools for Enhanced Algal Fitness in the Prominent Order Prymnesiales (Haptophyceae).</title>
        <authorList>
            <person name="Hovde B.T."/>
            <person name="Deodato C.R."/>
            <person name="Hunsperger H.M."/>
            <person name="Ryken S.A."/>
            <person name="Yost W."/>
            <person name="Jha R.K."/>
            <person name="Patterson J."/>
            <person name="Monnat R.J. Jr."/>
            <person name="Barlow S.B."/>
            <person name="Starkenburg S.R."/>
            <person name="Cattolico R.A."/>
        </authorList>
    </citation>
    <scope>NUCLEOTIDE SEQUENCE</scope>
    <source>
        <strain evidence="12">CCMP291</strain>
    </source>
</reference>
<organism evidence="11 12">
    <name type="scientific">Chrysochromulina tobinii</name>
    <dbReference type="NCBI Taxonomy" id="1460289"/>
    <lineage>
        <taxon>Eukaryota</taxon>
        <taxon>Haptista</taxon>
        <taxon>Haptophyta</taxon>
        <taxon>Prymnesiophyceae</taxon>
        <taxon>Prymnesiales</taxon>
        <taxon>Chrysochromulinaceae</taxon>
        <taxon>Chrysochromulina</taxon>
    </lineage>
</organism>
<dbReference type="GO" id="GO:0106274">
    <property type="term" value="F:NAD+-protein-arginine ADP-ribosyltransferase activity"/>
    <property type="evidence" value="ECO:0007669"/>
    <property type="project" value="UniProtKB-EC"/>
</dbReference>
<dbReference type="Pfam" id="PF13499">
    <property type="entry name" value="EF-hand_7"/>
    <property type="match status" value="1"/>
</dbReference>
<keyword evidence="2 7" id="KW-0328">Glycosyltransferase</keyword>
<comment type="catalytic activity">
    <reaction evidence="6 7">
        <text>L-arginyl-[protein] + NAD(+) = N(omega)-(ADP-D-ribosyl)-L-arginyl-[protein] + nicotinamide + H(+)</text>
        <dbReference type="Rhea" id="RHEA:19149"/>
        <dbReference type="Rhea" id="RHEA-COMP:10532"/>
        <dbReference type="Rhea" id="RHEA-COMP:15087"/>
        <dbReference type="ChEBI" id="CHEBI:15378"/>
        <dbReference type="ChEBI" id="CHEBI:17154"/>
        <dbReference type="ChEBI" id="CHEBI:29965"/>
        <dbReference type="ChEBI" id="CHEBI:57540"/>
        <dbReference type="ChEBI" id="CHEBI:142554"/>
        <dbReference type="EC" id="2.4.2.31"/>
    </reaction>
</comment>
<gene>
    <name evidence="11" type="ORF">Ctob_001285</name>
</gene>
<dbReference type="Pfam" id="PF01129">
    <property type="entry name" value="ART"/>
    <property type="match status" value="1"/>
</dbReference>
<evidence type="ECO:0000256" key="3">
    <source>
        <dbReference type="ARBA" id="ARBA00022679"/>
    </source>
</evidence>